<keyword evidence="1" id="KW-0805">Transcription regulation</keyword>
<dbReference type="InterPro" id="IPR028349">
    <property type="entry name" value="PafC-like"/>
</dbReference>
<dbReference type="PROSITE" id="PS00894">
    <property type="entry name" value="HTH_DEOR_1"/>
    <property type="match status" value="1"/>
</dbReference>
<dbReference type="GO" id="GO:0003677">
    <property type="term" value="F:DNA binding"/>
    <property type="evidence" value="ECO:0007669"/>
    <property type="project" value="UniProtKB-KW"/>
</dbReference>
<dbReference type="PANTHER" id="PTHR34580">
    <property type="match status" value="1"/>
</dbReference>
<dbReference type="InterPro" id="IPR036390">
    <property type="entry name" value="WH_DNA-bd_sf"/>
</dbReference>
<dbReference type="Gene3D" id="1.10.10.10">
    <property type="entry name" value="Winged helix-like DNA-binding domain superfamily/Winged helix DNA-binding domain"/>
    <property type="match status" value="1"/>
</dbReference>
<evidence type="ECO:0000313" key="7">
    <source>
        <dbReference type="Proteomes" id="UP000294543"/>
    </source>
</evidence>
<evidence type="ECO:0000256" key="1">
    <source>
        <dbReference type="ARBA" id="ARBA00023015"/>
    </source>
</evidence>
<dbReference type="InterPro" id="IPR013196">
    <property type="entry name" value="HTH_11"/>
</dbReference>
<protein>
    <submittedName>
        <fullName evidence="6">YafY family transcriptional regulator</fullName>
    </submittedName>
</protein>
<dbReference type="InterPro" id="IPR001034">
    <property type="entry name" value="DeoR_HTH"/>
</dbReference>
<evidence type="ECO:0000313" key="6">
    <source>
        <dbReference type="EMBL" id="TDD13953.1"/>
    </source>
</evidence>
<dbReference type="RefSeq" id="WP_132516031.1">
    <property type="nucleotide sequence ID" value="NZ_SMKP01000160.1"/>
</dbReference>
<dbReference type="PIRSF" id="PIRSF016838">
    <property type="entry name" value="PafC"/>
    <property type="match status" value="1"/>
</dbReference>
<dbReference type="InterPro" id="IPR057727">
    <property type="entry name" value="WCX_dom"/>
</dbReference>
<sequence>MSTGTRVLELLGLLQNRRHWPSHELARRLSVSQRTLRRDIDSLQELGYPITATRGTGGGYQLSPGASLPPLILSEDEAAAIVMGLQEITSGPSPTSADAALSAMAKIVQVLPVRIRRRIDSLRAVAVPARNPEARVGITDVASLTTLALACRDTETVEFAYRTRTGQTAARTVHPHHIVRAENRLYLIAWDLDRADWRTFRVDRVGDASRTGTTFAPRSLPADDPIEYVRARIRAMPARYPVRATVGAPAERVREEIAHYGTVEPIDDTSCRVEIAADSLDWATFCIGALDAPVVVHGPPEAIAYMRAWGRRLTAASVTRATVFRGAEPGGADPEQRTRRKHAPPQAPGLPVAPLRQRPAPGCMAGEG</sequence>
<dbReference type="SUPFAM" id="SSF46785">
    <property type="entry name" value="Winged helix' DNA-binding domain"/>
    <property type="match status" value="1"/>
</dbReference>
<dbReference type="Pfam" id="PF13280">
    <property type="entry name" value="WYL"/>
    <property type="match status" value="1"/>
</dbReference>
<dbReference type="GO" id="GO:0003700">
    <property type="term" value="F:DNA-binding transcription factor activity"/>
    <property type="evidence" value="ECO:0007669"/>
    <property type="project" value="InterPro"/>
</dbReference>
<keyword evidence="2" id="KW-0238">DNA-binding</keyword>
<organism evidence="6 7">
    <name type="scientific">Nonomuraea diastatica</name>
    <dbReference type="NCBI Taxonomy" id="1848329"/>
    <lineage>
        <taxon>Bacteria</taxon>
        <taxon>Bacillati</taxon>
        <taxon>Actinomycetota</taxon>
        <taxon>Actinomycetes</taxon>
        <taxon>Streptosporangiales</taxon>
        <taxon>Streptosporangiaceae</taxon>
        <taxon>Nonomuraea</taxon>
    </lineage>
</organism>
<dbReference type="InterPro" id="IPR051534">
    <property type="entry name" value="CBASS_pafABC_assoc_protein"/>
</dbReference>
<dbReference type="EMBL" id="SMKP01000160">
    <property type="protein sequence ID" value="TDD13953.1"/>
    <property type="molecule type" value="Genomic_DNA"/>
</dbReference>
<evidence type="ECO:0000259" key="5">
    <source>
        <dbReference type="PROSITE" id="PS51000"/>
    </source>
</evidence>
<comment type="caution">
    <text evidence="6">The sequence shown here is derived from an EMBL/GenBank/DDBJ whole genome shotgun (WGS) entry which is preliminary data.</text>
</comment>
<dbReference type="InterPro" id="IPR026881">
    <property type="entry name" value="WYL_dom"/>
</dbReference>
<keyword evidence="7" id="KW-1185">Reference proteome</keyword>
<name>A0A4R4WCE1_9ACTN</name>
<dbReference type="Pfam" id="PF25583">
    <property type="entry name" value="WCX"/>
    <property type="match status" value="1"/>
</dbReference>
<dbReference type="PANTHER" id="PTHR34580:SF3">
    <property type="entry name" value="PROTEIN PAFB"/>
    <property type="match status" value="1"/>
</dbReference>
<feature type="domain" description="HTH deoR-type" evidence="5">
    <location>
        <begin position="3"/>
        <end position="61"/>
    </location>
</feature>
<dbReference type="InterPro" id="IPR018356">
    <property type="entry name" value="Tscrpt_reg_HTH_DeoR_CS"/>
</dbReference>
<evidence type="ECO:0000256" key="2">
    <source>
        <dbReference type="ARBA" id="ARBA00023125"/>
    </source>
</evidence>
<proteinExistence type="predicted"/>
<dbReference type="Pfam" id="PF08279">
    <property type="entry name" value="HTH_11"/>
    <property type="match status" value="1"/>
</dbReference>
<dbReference type="InterPro" id="IPR036388">
    <property type="entry name" value="WH-like_DNA-bd_sf"/>
</dbReference>
<dbReference type="Proteomes" id="UP000294543">
    <property type="component" value="Unassembled WGS sequence"/>
</dbReference>
<gene>
    <name evidence="6" type="ORF">E1294_39190</name>
</gene>
<feature type="region of interest" description="Disordered" evidence="4">
    <location>
        <begin position="325"/>
        <end position="368"/>
    </location>
</feature>
<dbReference type="PROSITE" id="PS52050">
    <property type="entry name" value="WYL"/>
    <property type="match status" value="1"/>
</dbReference>
<dbReference type="OrthoDB" id="3616433at2"/>
<dbReference type="AlphaFoldDB" id="A0A4R4WCE1"/>
<keyword evidence="3" id="KW-0804">Transcription</keyword>
<accession>A0A4R4WCE1</accession>
<evidence type="ECO:0000256" key="4">
    <source>
        <dbReference type="SAM" id="MobiDB-lite"/>
    </source>
</evidence>
<reference evidence="6 7" key="1">
    <citation type="submission" date="2019-03" db="EMBL/GenBank/DDBJ databases">
        <title>Draft genome sequences of novel Actinobacteria.</title>
        <authorList>
            <person name="Sahin N."/>
            <person name="Ay H."/>
            <person name="Saygin H."/>
        </authorList>
    </citation>
    <scope>NUCLEOTIDE SEQUENCE [LARGE SCALE GENOMIC DNA]</scope>
    <source>
        <strain evidence="6 7">KC712</strain>
    </source>
</reference>
<evidence type="ECO:0000256" key="3">
    <source>
        <dbReference type="ARBA" id="ARBA00023163"/>
    </source>
</evidence>
<dbReference type="PROSITE" id="PS51000">
    <property type="entry name" value="HTH_DEOR_2"/>
    <property type="match status" value="1"/>
</dbReference>